<evidence type="ECO:0000313" key="4">
    <source>
        <dbReference type="Proteomes" id="UP000237966"/>
    </source>
</evidence>
<accession>A0A0C5BGB6</accession>
<dbReference type="KEGG" id="rtx:TI83_03405"/>
<dbReference type="AlphaFoldDB" id="A0A0C5BGB6"/>
<name>A0A0C5BGB6_9MICO</name>
<evidence type="ECO:0000313" key="2">
    <source>
        <dbReference type="EMBL" id="PPI16416.1"/>
    </source>
</evidence>
<dbReference type="Proteomes" id="UP000237966">
    <property type="component" value="Unassembled WGS sequence"/>
</dbReference>
<reference evidence="1 3" key="1">
    <citation type="submission" date="2015-04" db="EMBL/GenBank/DDBJ databases">
        <title>Draft genome sequence of Rathayibacter toxicus strain FH-142 (AKA 70134 or CS 32), a Western Australian isolate.</title>
        <authorList>
            <consortium name="Consortium for Microbial Forensics and Genomics (microFORGE)"/>
            <person name="Knight B.M."/>
            <person name="Roberts D.P."/>
            <person name="Lin D."/>
            <person name="Hari K."/>
            <person name="Fletcher J."/>
            <person name="Melcher U."/>
            <person name="Blagden T."/>
            <person name="Luster D.G."/>
            <person name="Sechler A.J."/>
            <person name="Schneider W.L."/>
            <person name="Winegar R.A."/>
        </authorList>
    </citation>
    <scope>NUCLEOTIDE SEQUENCE [LARGE SCALE GENOMIC DNA]</scope>
    <source>
        <strain evidence="1 3">FH142</strain>
    </source>
</reference>
<dbReference type="EMBL" id="LBFI01000024">
    <property type="protein sequence ID" value="KKM46288.1"/>
    <property type="molecule type" value="Genomic_DNA"/>
</dbReference>
<dbReference type="EMBL" id="PSWU01000004">
    <property type="protein sequence ID" value="PPI16416.1"/>
    <property type="molecule type" value="Genomic_DNA"/>
</dbReference>
<evidence type="ECO:0000313" key="3">
    <source>
        <dbReference type="Proteomes" id="UP000052979"/>
    </source>
</evidence>
<dbReference type="STRING" id="145458.APU90_03070"/>
<comment type="caution">
    <text evidence="1">The sequence shown here is derived from an EMBL/GenBank/DDBJ whole genome shotgun (WGS) entry which is preliminary data.</text>
</comment>
<reference evidence="2 4" key="2">
    <citation type="submission" date="2018-02" db="EMBL/GenBank/DDBJ databases">
        <title>Bacteriophage NCPPB3778 and a type I-E CRISPR drive the evolution of the US Biological Select Agent, Rathayibacter toxicus.</title>
        <authorList>
            <person name="Davis E.W.II."/>
            <person name="Tabima J.F."/>
            <person name="Weisberg A.J."/>
            <person name="Lopes L.D."/>
            <person name="Wiseman M.S."/>
            <person name="Wiseman M.S."/>
            <person name="Pupko T."/>
            <person name="Belcher M.S."/>
            <person name="Sechler A.J."/>
            <person name="Tancos M.A."/>
            <person name="Schroeder B.K."/>
            <person name="Murray T.D."/>
            <person name="Luster D.G."/>
            <person name="Schneider W.L."/>
            <person name="Rogers E."/>
            <person name="Andreote F.D."/>
            <person name="Grunwald N.J."/>
            <person name="Putnam M.L."/>
            <person name="Chang J.H."/>
        </authorList>
    </citation>
    <scope>NUCLEOTIDE SEQUENCE [LARGE SCALE GENOMIC DNA]</scope>
    <source>
        <strain evidence="2 4">FH99</strain>
    </source>
</reference>
<dbReference type="Proteomes" id="UP000052979">
    <property type="component" value="Unassembled WGS sequence"/>
</dbReference>
<dbReference type="PATRIC" id="fig|145458.7.peg.790"/>
<protein>
    <submittedName>
        <fullName evidence="1">Uncharacterized protein</fullName>
    </submittedName>
</protein>
<evidence type="ECO:0000313" key="1">
    <source>
        <dbReference type="EMBL" id="KKM46288.1"/>
    </source>
</evidence>
<sequence length="114" mass="12002">MTNIADEVAFGGRRVNLIPSPLAERAALFVEGRSIGMSEQHARHSAGSCSCVQRTDAVSAGVLAAAVHSSDTWIRQHDIVRRCAAVAQGAVTTTAPSSMAARWARDGVRQHGGH</sequence>
<dbReference type="KEGG" id="rtc:APU90_03070"/>
<gene>
    <name evidence="2" type="ORF">C5C51_03175</name>
    <name evidence="1" type="ORF">VT73_04425</name>
</gene>
<proteinExistence type="predicted"/>
<organism evidence="1 3">
    <name type="scientific">Rathayibacter toxicus</name>
    <dbReference type="NCBI Taxonomy" id="145458"/>
    <lineage>
        <taxon>Bacteria</taxon>
        <taxon>Bacillati</taxon>
        <taxon>Actinomycetota</taxon>
        <taxon>Actinomycetes</taxon>
        <taxon>Micrococcales</taxon>
        <taxon>Microbacteriaceae</taxon>
        <taxon>Rathayibacter</taxon>
    </lineage>
</organism>
<dbReference type="RefSeq" id="WP_027692466.1">
    <property type="nucleotide sequence ID" value="NZ_CP037977.1"/>
</dbReference>
<keyword evidence="3" id="KW-1185">Reference proteome</keyword>